<name>A0A3R8Q553_9SPHN</name>
<dbReference type="InterPro" id="IPR009579">
    <property type="entry name" value="DUF1192"/>
</dbReference>
<protein>
    <submittedName>
        <fullName evidence="1">DUF1192 domain-containing protein</fullName>
    </submittedName>
</protein>
<accession>A0A3R8Q553</accession>
<organism evidence="1 2">
    <name type="scientific">Sphingorhabdus wooponensis</name>
    <dbReference type="NCBI Taxonomy" id="940136"/>
    <lineage>
        <taxon>Bacteria</taxon>
        <taxon>Pseudomonadati</taxon>
        <taxon>Pseudomonadota</taxon>
        <taxon>Alphaproteobacteria</taxon>
        <taxon>Sphingomonadales</taxon>
        <taxon>Sphingomonadaceae</taxon>
        <taxon>Sphingorhabdus</taxon>
    </lineage>
</organism>
<evidence type="ECO:0000313" key="1">
    <source>
        <dbReference type="EMBL" id="RRQ52462.1"/>
    </source>
</evidence>
<dbReference type="RefSeq" id="WP_125230479.1">
    <property type="nucleotide sequence ID" value="NZ_RWJI01000001.1"/>
</dbReference>
<evidence type="ECO:0000313" key="2">
    <source>
        <dbReference type="Proteomes" id="UP000268553"/>
    </source>
</evidence>
<sequence length="65" mass="7259">MDIDENLPRRRDDPVANLVTHDIDTLSVAELDARIALLKAEIIRCEGKIAFASTHRSVADALFKK</sequence>
<keyword evidence="2" id="KW-1185">Reference proteome</keyword>
<proteinExistence type="predicted"/>
<gene>
    <name evidence="1" type="ORF">D7D48_06365</name>
</gene>
<dbReference type="Proteomes" id="UP000268553">
    <property type="component" value="Unassembled WGS sequence"/>
</dbReference>
<dbReference type="OrthoDB" id="7173908at2"/>
<comment type="caution">
    <text evidence="1">The sequence shown here is derived from an EMBL/GenBank/DDBJ whole genome shotgun (WGS) entry which is preliminary data.</text>
</comment>
<dbReference type="AlphaFoldDB" id="A0A3R8Q553"/>
<dbReference type="Pfam" id="PF06698">
    <property type="entry name" value="DUF1192"/>
    <property type="match status" value="1"/>
</dbReference>
<reference evidence="1 2" key="1">
    <citation type="submission" date="2018-12" db="EMBL/GenBank/DDBJ databases">
        <authorList>
            <person name="Kim S.-J."/>
            <person name="Jung G.-Y."/>
        </authorList>
    </citation>
    <scope>NUCLEOTIDE SEQUENCE [LARGE SCALE GENOMIC DNA]</scope>
    <source>
        <strain evidence="1 2">03SU3-P</strain>
    </source>
</reference>
<dbReference type="EMBL" id="RWJI01000001">
    <property type="protein sequence ID" value="RRQ52462.1"/>
    <property type="molecule type" value="Genomic_DNA"/>
</dbReference>